<dbReference type="AlphaFoldDB" id="A0A026VSP3"/>
<dbReference type="EMBL" id="KK108372">
    <property type="protein sequence ID" value="EZA46742.1"/>
    <property type="molecule type" value="Genomic_DNA"/>
</dbReference>
<evidence type="ECO:0000313" key="1">
    <source>
        <dbReference type="EMBL" id="EZA46742.1"/>
    </source>
</evidence>
<evidence type="ECO:0000313" key="2">
    <source>
        <dbReference type="Proteomes" id="UP000053097"/>
    </source>
</evidence>
<accession>A0A026VSP3</accession>
<proteinExistence type="predicted"/>
<organism evidence="1 2">
    <name type="scientific">Ooceraea biroi</name>
    <name type="common">Clonal raider ant</name>
    <name type="synonym">Cerapachys biroi</name>
    <dbReference type="NCBI Taxonomy" id="2015173"/>
    <lineage>
        <taxon>Eukaryota</taxon>
        <taxon>Metazoa</taxon>
        <taxon>Ecdysozoa</taxon>
        <taxon>Arthropoda</taxon>
        <taxon>Hexapoda</taxon>
        <taxon>Insecta</taxon>
        <taxon>Pterygota</taxon>
        <taxon>Neoptera</taxon>
        <taxon>Endopterygota</taxon>
        <taxon>Hymenoptera</taxon>
        <taxon>Apocrita</taxon>
        <taxon>Aculeata</taxon>
        <taxon>Formicoidea</taxon>
        <taxon>Formicidae</taxon>
        <taxon>Dorylinae</taxon>
        <taxon>Ooceraea</taxon>
    </lineage>
</organism>
<keyword evidence="2" id="KW-1185">Reference proteome</keyword>
<dbReference type="Proteomes" id="UP000053097">
    <property type="component" value="Unassembled WGS sequence"/>
</dbReference>
<reference evidence="1 2" key="1">
    <citation type="journal article" date="2014" name="Curr. Biol.">
        <title>The genome of the clonal raider ant Cerapachys biroi.</title>
        <authorList>
            <person name="Oxley P.R."/>
            <person name="Ji L."/>
            <person name="Fetter-Pruneda I."/>
            <person name="McKenzie S.K."/>
            <person name="Li C."/>
            <person name="Hu H."/>
            <person name="Zhang G."/>
            <person name="Kronauer D.J."/>
        </authorList>
    </citation>
    <scope>NUCLEOTIDE SEQUENCE [LARGE SCALE GENOMIC DNA]</scope>
</reference>
<gene>
    <name evidence="1" type="ORF">X777_02203</name>
</gene>
<sequence length="56" mass="6513">MPRGYALTEKRKLKRASEHCLVSFLRSETGRLVKRAKRGKDVDINTYKVERKSGFT</sequence>
<name>A0A026VSP3_OOCBI</name>
<protein>
    <submittedName>
        <fullName evidence="1">Uncharacterized protein</fullName>
    </submittedName>
</protein>